<feature type="region of interest" description="Disordered" evidence="14">
    <location>
        <begin position="297"/>
        <end position="318"/>
    </location>
</feature>
<gene>
    <name evidence="16" type="ORF">AAG570_013457</name>
</gene>
<dbReference type="PANTHER" id="PTHR10589">
    <property type="entry name" value="UBIQUITIN CARBOXYL-TERMINAL HYDROLASE"/>
    <property type="match status" value="1"/>
</dbReference>
<dbReference type="Pfam" id="PF01088">
    <property type="entry name" value="Peptidase_C12"/>
    <property type="match status" value="1"/>
</dbReference>
<name>A0ABD0YUR9_9HEMI</name>
<dbReference type="GO" id="GO:0006325">
    <property type="term" value="P:chromatin organization"/>
    <property type="evidence" value="ECO:0007669"/>
    <property type="project" value="UniProtKB-KW"/>
</dbReference>
<evidence type="ECO:0000256" key="5">
    <source>
        <dbReference type="ARBA" id="ARBA00022786"/>
    </source>
</evidence>
<evidence type="ECO:0000256" key="14">
    <source>
        <dbReference type="SAM" id="MobiDB-lite"/>
    </source>
</evidence>
<dbReference type="Gene3D" id="1.20.58.860">
    <property type="match status" value="1"/>
</dbReference>
<dbReference type="PRINTS" id="PR00707">
    <property type="entry name" value="UBCTHYDRLASE"/>
</dbReference>
<dbReference type="Pfam" id="PF18031">
    <property type="entry name" value="UCH_C"/>
    <property type="match status" value="1"/>
</dbReference>
<keyword evidence="6 12" id="KW-0378">Hydrolase</keyword>
<dbReference type="PROSITE" id="PS52048">
    <property type="entry name" value="UCH_DOMAIN"/>
    <property type="match status" value="1"/>
</dbReference>
<evidence type="ECO:0000256" key="3">
    <source>
        <dbReference type="ARBA" id="ARBA00007182"/>
    </source>
</evidence>
<organism evidence="16 17">
    <name type="scientific">Ranatra chinensis</name>
    <dbReference type="NCBI Taxonomy" id="642074"/>
    <lineage>
        <taxon>Eukaryota</taxon>
        <taxon>Metazoa</taxon>
        <taxon>Ecdysozoa</taxon>
        <taxon>Arthropoda</taxon>
        <taxon>Hexapoda</taxon>
        <taxon>Insecta</taxon>
        <taxon>Pterygota</taxon>
        <taxon>Neoptera</taxon>
        <taxon>Paraneoptera</taxon>
        <taxon>Hemiptera</taxon>
        <taxon>Heteroptera</taxon>
        <taxon>Panheteroptera</taxon>
        <taxon>Nepomorpha</taxon>
        <taxon>Nepidae</taxon>
        <taxon>Ranatrinae</taxon>
        <taxon>Ranatra</taxon>
    </lineage>
</organism>
<evidence type="ECO:0000256" key="13">
    <source>
        <dbReference type="RuleBase" id="RU361215"/>
    </source>
</evidence>
<protein>
    <recommendedName>
        <fullName evidence="13">Ubiquitin carboxyl-terminal hydrolase</fullName>
        <ecNumber evidence="13">3.4.19.12</ecNumber>
    </recommendedName>
</protein>
<keyword evidence="9" id="KW-0539">Nucleus</keyword>
<dbReference type="EC" id="3.4.19.12" evidence="13"/>
<keyword evidence="4 12" id="KW-0645">Protease</keyword>
<dbReference type="PROSITE" id="PS52049">
    <property type="entry name" value="ULD"/>
    <property type="match status" value="1"/>
</dbReference>
<dbReference type="Gene3D" id="3.40.532.10">
    <property type="entry name" value="Peptidase C12, ubiquitin carboxyl-terminal hydrolase"/>
    <property type="match status" value="1"/>
</dbReference>
<dbReference type="EMBL" id="JBFDAA010000009">
    <property type="protein sequence ID" value="KAL1128923.1"/>
    <property type="molecule type" value="Genomic_DNA"/>
</dbReference>
<evidence type="ECO:0000256" key="10">
    <source>
        <dbReference type="ARBA" id="ARBA00046227"/>
    </source>
</evidence>
<dbReference type="CDD" id="cd09617">
    <property type="entry name" value="Peptidase_C12_UCH37_BAP1"/>
    <property type="match status" value="1"/>
</dbReference>
<keyword evidence="5 12" id="KW-0833">Ubl conjugation pathway</keyword>
<evidence type="ECO:0000256" key="1">
    <source>
        <dbReference type="ARBA" id="ARBA00000707"/>
    </source>
</evidence>
<comment type="subcellular location">
    <subcellularLocation>
        <location evidence="2">Nucleus</location>
    </subcellularLocation>
</comment>
<evidence type="ECO:0000313" key="16">
    <source>
        <dbReference type="EMBL" id="KAL1128923.1"/>
    </source>
</evidence>
<dbReference type="GO" id="GO:0004843">
    <property type="term" value="F:cysteine-type deubiquitinase activity"/>
    <property type="evidence" value="ECO:0007669"/>
    <property type="project" value="UniProtKB-UniRule"/>
</dbReference>
<dbReference type="GO" id="GO:0005634">
    <property type="term" value="C:nucleus"/>
    <property type="evidence" value="ECO:0007669"/>
    <property type="project" value="UniProtKB-SubCell"/>
</dbReference>
<dbReference type="Proteomes" id="UP001558652">
    <property type="component" value="Unassembled WGS sequence"/>
</dbReference>
<dbReference type="FunFam" id="1.20.58.860:FF:000006">
    <property type="entry name" value="Ubiquitin carboxyl-terminal hydrolase"/>
    <property type="match status" value="1"/>
</dbReference>
<evidence type="ECO:0000313" key="17">
    <source>
        <dbReference type="Proteomes" id="UP001558652"/>
    </source>
</evidence>
<dbReference type="InterPro" id="IPR001578">
    <property type="entry name" value="Peptidase_C12_UCH"/>
</dbReference>
<dbReference type="InterPro" id="IPR038765">
    <property type="entry name" value="Papain-like_cys_pep_sf"/>
</dbReference>
<feature type="compositionally biased region" description="Basic and acidic residues" evidence="14">
    <location>
        <begin position="307"/>
        <end position="316"/>
    </location>
</feature>
<keyword evidence="7 12" id="KW-0788">Thiol protease</keyword>
<feature type="domain" description="UCH catalytic" evidence="15">
    <location>
        <begin position="11"/>
        <end position="239"/>
    </location>
</feature>
<dbReference type="PANTHER" id="PTHR10589:SF28">
    <property type="entry name" value="UBIQUITIN CARBOXYL-TERMINAL HYDROLASE BAP1"/>
    <property type="match status" value="1"/>
</dbReference>
<dbReference type="AlphaFoldDB" id="A0ABD0YUR9"/>
<evidence type="ECO:0000256" key="8">
    <source>
        <dbReference type="ARBA" id="ARBA00022853"/>
    </source>
</evidence>
<evidence type="ECO:0000256" key="12">
    <source>
        <dbReference type="PROSITE-ProRule" id="PRU01393"/>
    </source>
</evidence>
<comment type="catalytic activity">
    <reaction evidence="1 12 13">
        <text>Thiol-dependent hydrolysis of ester, thioester, amide, peptide and isopeptide bonds formed by the C-terminal Gly of ubiquitin (a 76-residue protein attached to proteins as an intracellular targeting signal).</text>
        <dbReference type="EC" id="3.4.19.12"/>
    </reaction>
</comment>
<evidence type="ECO:0000256" key="9">
    <source>
        <dbReference type="ARBA" id="ARBA00023242"/>
    </source>
</evidence>
<evidence type="ECO:0000256" key="2">
    <source>
        <dbReference type="ARBA" id="ARBA00004123"/>
    </source>
</evidence>
<keyword evidence="8" id="KW-0156">Chromatin regulator</keyword>
<comment type="subunit">
    <text evidence="11">Catalytic component of the polycomb repressive deubiquitinase (PR-DUB) complex, at least composed of caly/calypso, Asx and sba (MBD5/6 homolog). The PR-DUB complex associates with nucleosomes to mediate deubiquitination of histone H2AK118ub1 substrates; the association requires the positively charged C-terminal tail of caly, probably due to direct binding of DNA. Interacts (via ULD domain) with Asx (via DEUBAD domain); the interaction produces a stable heterodimer with a composite binding site for ubiquitin. Homodimerizes (via coiled-coil hinge-region between the UCH and ULD domains) to mediate assembly of 2 copies of the caly-Asx heterodimer into a bisymmetric tetramer; dimerization enhances PR-DUB association with nucleosomes.</text>
</comment>
<dbReference type="FunFam" id="3.40.532.10:FF:000002">
    <property type="entry name" value="Ubiquitin carboxyl-terminal hydrolase"/>
    <property type="match status" value="1"/>
</dbReference>
<dbReference type="SUPFAM" id="SSF54001">
    <property type="entry name" value="Cysteine proteinases"/>
    <property type="match status" value="1"/>
</dbReference>
<proteinExistence type="inferred from homology"/>
<evidence type="ECO:0000256" key="7">
    <source>
        <dbReference type="ARBA" id="ARBA00022807"/>
    </source>
</evidence>
<comment type="function">
    <text evidence="10">Catalytic component of the polycomb repressive deubiquitinase (PR-DUB) complex, a complex that specifically mediates deubiquitination of histone H2A monoubiquitinated at 'Lys-119' (H2AK118ub1). Mediates bisymmetric organization of the PR-DUB complex and is involved in association with nucleosomes to mediate deubiquitination. Does not deubiquitinate monoubiquitinated histone H2B. Required to maintain the transcriptionally repressive state of homeotic genes throughout development. The PR-DUB complex has weak or no activity toward 'Lys-48'- and 'Lys-63'-linked polyubiquitin chains. Polycomb group (PcG) protein.</text>
</comment>
<comment type="similarity">
    <text evidence="3">Belongs to the peptidase C12 family. BAP1 subfamily.</text>
</comment>
<evidence type="ECO:0000259" key="15">
    <source>
        <dbReference type="PROSITE" id="PS52048"/>
    </source>
</evidence>
<dbReference type="GO" id="GO:0006511">
    <property type="term" value="P:ubiquitin-dependent protein catabolic process"/>
    <property type="evidence" value="ECO:0007669"/>
    <property type="project" value="UniProtKB-UniRule"/>
</dbReference>
<evidence type="ECO:0000256" key="4">
    <source>
        <dbReference type="ARBA" id="ARBA00022670"/>
    </source>
</evidence>
<dbReference type="InterPro" id="IPR041507">
    <property type="entry name" value="UCH_C"/>
</dbReference>
<keyword evidence="17" id="KW-1185">Reference proteome</keyword>
<dbReference type="InterPro" id="IPR036959">
    <property type="entry name" value="Peptidase_C12_UCH_sf"/>
</dbReference>
<evidence type="ECO:0000256" key="11">
    <source>
        <dbReference type="ARBA" id="ARBA00049710"/>
    </source>
</evidence>
<reference evidence="16 17" key="1">
    <citation type="submission" date="2024-07" db="EMBL/GenBank/DDBJ databases">
        <title>Chromosome-level genome assembly of the water stick insect Ranatra chinensis (Heteroptera: Nepidae).</title>
        <authorList>
            <person name="Liu X."/>
        </authorList>
    </citation>
    <scope>NUCLEOTIDE SEQUENCE [LARGE SCALE GENOMIC DNA]</scope>
    <source>
        <strain evidence="16">Cailab_2021Rc</strain>
        <tissue evidence="16">Muscle</tissue>
    </source>
</reference>
<feature type="site" description="Transition state stabilizer" evidence="12">
    <location>
        <position position="91"/>
    </location>
</feature>
<accession>A0ABD0YUR9</accession>
<comment type="caution">
    <text evidence="16">The sequence shown here is derived from an EMBL/GenBank/DDBJ whole genome shotgun (WGS) entry which is preliminary data.</text>
</comment>
<sequence length="436" mass="49387">MPVDLNRLTEGWLELESDPGLFTLLLEDFGVKGVQVEEVYDLQKKIESPVYGFIFLFRWNEERRSRRKIVDQSEMFVKDEEIVNGIFFAQQMVPNSCATHSLLSVLLNCPDIHLGSTLSRLKSHTSGMNPENKGWAIGNTPELARAHNSHANPQAKRRFDKTSGVSTGRFTGEAYHFVSYVPINGHLFELDGLKPSPIDHGPWSSENNSDWTDKFNKVIEDRLGEKFNDIRFNLMAVVPDKRLALTHKLNTLRTNRQIVLDALQHLVESDDKQRSEGQGGDDEEVKDYSAPIVIHTQGSEPQGAGHPDSKDFNKEAHSKRHTFAPKDLLALLKNLETEANLCENSLKDENDKRKKYKIDDCRRTHNYDEFICTFLSMLAEQGKLADLVLPHVPLLQKKTSGSSGSSVPIRVVVKSSAGKRPVDKVAKKKVRHRKRK</sequence>
<feature type="active site" description="Proton donor" evidence="12">
    <location>
        <position position="176"/>
    </location>
</feature>
<evidence type="ECO:0000256" key="6">
    <source>
        <dbReference type="ARBA" id="ARBA00022801"/>
    </source>
</evidence>
<feature type="site" description="Important for enzyme activity" evidence="12">
    <location>
        <position position="191"/>
    </location>
</feature>
<feature type="active site" description="Nucleophile" evidence="12">
    <location>
        <position position="97"/>
    </location>
</feature>